<comment type="caution">
    <text evidence="7">The sequence shown here is derived from an EMBL/GenBank/DDBJ whole genome shotgun (WGS) entry which is preliminary data.</text>
</comment>
<evidence type="ECO:0000256" key="3">
    <source>
        <dbReference type="ARBA" id="ARBA00023125"/>
    </source>
</evidence>
<evidence type="ECO:0000313" key="7">
    <source>
        <dbReference type="EMBL" id="MBM7053874.1"/>
    </source>
</evidence>
<dbReference type="PANTHER" id="PTHR30126">
    <property type="entry name" value="HTH-TYPE TRANSCRIPTIONAL REGULATOR"/>
    <property type="match status" value="1"/>
</dbReference>
<dbReference type="PANTHER" id="PTHR30126:SF39">
    <property type="entry name" value="HTH-TYPE TRANSCRIPTIONAL REGULATOR CYSL"/>
    <property type="match status" value="1"/>
</dbReference>
<dbReference type="InterPro" id="IPR036390">
    <property type="entry name" value="WH_DNA-bd_sf"/>
</dbReference>
<dbReference type="InterPro" id="IPR005119">
    <property type="entry name" value="LysR_subst-bd"/>
</dbReference>
<keyword evidence="4" id="KW-0804">Transcription</keyword>
<dbReference type="Gene3D" id="3.40.190.290">
    <property type="match status" value="1"/>
</dbReference>
<dbReference type="CDD" id="cd05466">
    <property type="entry name" value="PBP2_LTTR_substrate"/>
    <property type="match status" value="1"/>
</dbReference>
<keyword evidence="2" id="KW-0805">Transcription regulation</keyword>
<proteinExistence type="inferred from homology"/>
<accession>A0ABS2HS23</accession>
<comment type="similarity">
    <text evidence="1">Belongs to the LysR transcriptional regulatory family.</text>
</comment>
<dbReference type="Gene3D" id="1.10.10.10">
    <property type="entry name" value="Winged helix-like DNA-binding domain superfamily/Winged helix DNA-binding domain"/>
    <property type="match status" value="1"/>
</dbReference>
<name>A0ABS2HS23_9ACTN</name>
<dbReference type="PRINTS" id="PR00039">
    <property type="entry name" value="HTHLYSR"/>
</dbReference>
<keyword evidence="8" id="KW-1185">Reference proteome</keyword>
<feature type="region of interest" description="Disordered" evidence="5">
    <location>
        <begin position="1"/>
        <end position="36"/>
    </location>
</feature>
<evidence type="ECO:0000256" key="1">
    <source>
        <dbReference type="ARBA" id="ARBA00009437"/>
    </source>
</evidence>
<dbReference type="InterPro" id="IPR000847">
    <property type="entry name" value="LysR_HTH_N"/>
</dbReference>
<dbReference type="SUPFAM" id="SSF53850">
    <property type="entry name" value="Periplasmic binding protein-like II"/>
    <property type="match status" value="1"/>
</dbReference>
<protein>
    <submittedName>
        <fullName evidence="7">LysR family transcriptional regulator</fullName>
    </submittedName>
</protein>
<dbReference type="PROSITE" id="PS50931">
    <property type="entry name" value="HTH_LYSR"/>
    <property type="match status" value="1"/>
</dbReference>
<dbReference type="Pfam" id="PF03466">
    <property type="entry name" value="LysR_substrate"/>
    <property type="match status" value="1"/>
</dbReference>
<evidence type="ECO:0000256" key="2">
    <source>
        <dbReference type="ARBA" id="ARBA00023015"/>
    </source>
</evidence>
<evidence type="ECO:0000256" key="5">
    <source>
        <dbReference type="SAM" id="MobiDB-lite"/>
    </source>
</evidence>
<dbReference type="Pfam" id="PF00126">
    <property type="entry name" value="HTH_1"/>
    <property type="match status" value="1"/>
</dbReference>
<feature type="compositionally biased region" description="Pro residues" evidence="5">
    <location>
        <begin position="19"/>
        <end position="31"/>
    </location>
</feature>
<dbReference type="SUPFAM" id="SSF46785">
    <property type="entry name" value="Winged helix' DNA-binding domain"/>
    <property type="match status" value="1"/>
</dbReference>
<dbReference type="RefSeq" id="WP_205082086.1">
    <property type="nucleotide sequence ID" value="NZ_JAFEUF010000026.1"/>
</dbReference>
<dbReference type="EMBL" id="JAFEUF010000026">
    <property type="protein sequence ID" value="MBM7053874.1"/>
    <property type="molecule type" value="Genomic_DNA"/>
</dbReference>
<gene>
    <name evidence="7" type="ORF">JS521_08330</name>
</gene>
<feature type="domain" description="HTH lysR-type" evidence="6">
    <location>
        <begin position="36"/>
        <end position="92"/>
    </location>
</feature>
<sequence>MRDRDPDGSAGLGRTADPQPGPDPQPAPAGPSGPADLNLLRTFLAVHRSGSFTAAARLLGLSQPTVTAQMRTLERQVDRELFERLPRGVAPSLYADELAARIVAPLDALAEVTGDTVPAGERPADPVHLAGPAELMCLRVLPALAPLVAEGLLLRAATGLTDPLLDELRAGRHDLVIATTRPRGRALAAVPLMDEEFVLTAAPHRAARTGGAERIAAEGPGVLHGLPLITYAEDLPIARRYWRHVFGRRLDCRAAVTVPDLRGVLAAVVAGAGFTVLPRYLCADELASGALVELYAPEDPPINTAYLVQRPGSAANPQVARVRDLLIEAARAW</sequence>
<evidence type="ECO:0000256" key="4">
    <source>
        <dbReference type="ARBA" id="ARBA00023163"/>
    </source>
</evidence>
<evidence type="ECO:0000313" key="8">
    <source>
        <dbReference type="Proteomes" id="UP000712045"/>
    </source>
</evidence>
<dbReference type="InterPro" id="IPR036388">
    <property type="entry name" value="WH-like_DNA-bd_sf"/>
</dbReference>
<dbReference type="Proteomes" id="UP000712045">
    <property type="component" value="Unassembled WGS sequence"/>
</dbReference>
<organism evidence="7 8">
    <name type="scientific">Streptomyces durocortorensis</name>
    <dbReference type="NCBI Taxonomy" id="2811104"/>
    <lineage>
        <taxon>Bacteria</taxon>
        <taxon>Bacillati</taxon>
        <taxon>Actinomycetota</taxon>
        <taxon>Actinomycetes</taxon>
        <taxon>Kitasatosporales</taxon>
        <taxon>Streptomycetaceae</taxon>
        <taxon>Streptomyces</taxon>
    </lineage>
</organism>
<keyword evidence="3" id="KW-0238">DNA-binding</keyword>
<evidence type="ECO:0000259" key="6">
    <source>
        <dbReference type="PROSITE" id="PS50931"/>
    </source>
</evidence>
<reference evidence="7 8" key="1">
    <citation type="submission" date="2021-02" db="EMBL/GenBank/DDBJ databases">
        <title>Genome Streptomyces sp. RHZ10.</title>
        <authorList>
            <person name="Besaury L."/>
        </authorList>
    </citation>
    <scope>NUCLEOTIDE SEQUENCE [LARGE SCALE GENOMIC DNA]</scope>
    <source>
        <strain evidence="7 8">RHZ10</strain>
    </source>
</reference>